<dbReference type="SUPFAM" id="SSF52540">
    <property type="entry name" value="P-loop containing nucleoside triphosphate hydrolases"/>
    <property type="match status" value="1"/>
</dbReference>
<comment type="caution">
    <text evidence="10">The sequence shown here is derived from an EMBL/GenBank/DDBJ whole genome shotgun (WGS) entry which is preliminary data.</text>
</comment>
<comment type="similarity">
    <text evidence="6">Belongs to the DEAD box helicase family.</text>
</comment>
<sequence length="440" mass="48082">MVPTRELAIQVAADLTTASKRSSGRILTVYGGRSYEPQINGLKEGVDVVVGTPGRLLDLENQKHLRLDEVSAVVLDEADKMLDLGFLPDIERILTKIPTERQVMLFSATMPSEIVTLSRNYLRQPTHVRAGDDNEIDGSTIPSRIAQHAFRTHQMDKPEMLARLLQSQDHGQSMVFCQTKRACDRVAGDLKTRGFAAAAVHGDLGQSQRERALRAFRNGKINILVATDVAARGLDVDDVTHVVNYETPDDEKTYTHRIGRTGRAGRTGTAVTFVDWQEMPRWKLINGALGLDFHEPEETYSTSPGFFEALNIPEGTKGKLAVDKRGEHAGLEAEEVEDIGDTGQPRGGDRGGRRGRGDRKEGREQGGRRGGSGGGGRNRSRKRTRGGDNATGAEGSAGRTAVKSESPANGSEKSSDGEGARKVRRRRRTRGGVRRDPENT</sequence>
<feature type="domain" description="Helicase ATP-binding" evidence="8">
    <location>
        <begin position="1"/>
        <end position="128"/>
    </location>
</feature>
<evidence type="ECO:0000259" key="9">
    <source>
        <dbReference type="PROSITE" id="PS51194"/>
    </source>
</evidence>
<dbReference type="PANTHER" id="PTHR47963:SF8">
    <property type="entry name" value="ATP-DEPENDENT RNA HELICASE DEAD"/>
    <property type="match status" value="1"/>
</dbReference>
<feature type="compositionally biased region" description="Basic and acidic residues" evidence="7">
    <location>
        <begin position="358"/>
        <end position="367"/>
    </location>
</feature>
<dbReference type="PANTHER" id="PTHR47963">
    <property type="entry name" value="DEAD-BOX ATP-DEPENDENT RNA HELICASE 47, MITOCHONDRIAL"/>
    <property type="match status" value="1"/>
</dbReference>
<feature type="domain" description="Helicase C-terminal" evidence="9">
    <location>
        <begin position="156"/>
        <end position="305"/>
    </location>
</feature>
<reference evidence="10 11" key="1">
    <citation type="submission" date="2020-10" db="EMBL/GenBank/DDBJ databases">
        <title>Sequencing the genomes of 1000 actinobacteria strains.</title>
        <authorList>
            <person name="Klenk H.-P."/>
        </authorList>
    </citation>
    <scope>NUCLEOTIDE SEQUENCE [LARGE SCALE GENOMIC DNA]</scope>
    <source>
        <strain evidence="10 11">DSM 45157</strain>
    </source>
</reference>
<dbReference type="InterPro" id="IPR011545">
    <property type="entry name" value="DEAD/DEAH_box_helicase_dom"/>
</dbReference>
<dbReference type="PROSITE" id="PS00039">
    <property type="entry name" value="DEAD_ATP_HELICASE"/>
    <property type="match status" value="1"/>
</dbReference>
<evidence type="ECO:0000256" key="5">
    <source>
        <dbReference type="ARBA" id="ARBA00022840"/>
    </source>
</evidence>
<dbReference type="Pfam" id="PF00270">
    <property type="entry name" value="DEAD"/>
    <property type="match status" value="1"/>
</dbReference>
<dbReference type="PROSITE" id="PS51192">
    <property type="entry name" value="HELICASE_ATP_BIND_1"/>
    <property type="match status" value="1"/>
</dbReference>
<dbReference type="Pfam" id="PF00271">
    <property type="entry name" value="Helicase_C"/>
    <property type="match status" value="1"/>
</dbReference>
<keyword evidence="11" id="KW-1185">Reference proteome</keyword>
<dbReference type="InterPro" id="IPR044742">
    <property type="entry name" value="DEAD/DEAH_RhlB"/>
</dbReference>
<evidence type="ECO:0000256" key="3">
    <source>
        <dbReference type="ARBA" id="ARBA00022801"/>
    </source>
</evidence>
<evidence type="ECO:0000256" key="1">
    <source>
        <dbReference type="ARBA" id="ARBA00012552"/>
    </source>
</evidence>
<evidence type="ECO:0000256" key="2">
    <source>
        <dbReference type="ARBA" id="ARBA00022741"/>
    </source>
</evidence>
<dbReference type="Proteomes" id="UP000598217">
    <property type="component" value="Unassembled WGS sequence"/>
</dbReference>
<dbReference type="SMART" id="SM00487">
    <property type="entry name" value="DEXDc"/>
    <property type="match status" value="1"/>
</dbReference>
<keyword evidence="2 6" id="KW-0547">Nucleotide-binding</keyword>
<gene>
    <name evidence="10" type="ORF">H4W79_000727</name>
</gene>
<evidence type="ECO:0000313" key="10">
    <source>
        <dbReference type="EMBL" id="MBE1456513.1"/>
    </source>
</evidence>
<feature type="compositionally biased region" description="Gly residues" evidence="7">
    <location>
        <begin position="368"/>
        <end position="377"/>
    </location>
</feature>
<dbReference type="EMBL" id="JADBDY010000001">
    <property type="protein sequence ID" value="MBE1456513.1"/>
    <property type="molecule type" value="Genomic_DNA"/>
</dbReference>
<protein>
    <recommendedName>
        <fullName evidence="1">RNA helicase</fullName>
        <ecNumber evidence="1">3.6.4.13</ecNumber>
    </recommendedName>
</protein>
<dbReference type="InterPro" id="IPR050547">
    <property type="entry name" value="DEAD_box_RNA_helicases"/>
</dbReference>
<feature type="region of interest" description="Disordered" evidence="7">
    <location>
        <begin position="328"/>
        <end position="440"/>
    </location>
</feature>
<dbReference type="InterPro" id="IPR027417">
    <property type="entry name" value="P-loop_NTPase"/>
</dbReference>
<keyword evidence="5 6" id="KW-0067">ATP-binding</keyword>
<evidence type="ECO:0000256" key="4">
    <source>
        <dbReference type="ARBA" id="ARBA00022806"/>
    </source>
</evidence>
<accession>A0ABR9HBV8</accession>
<evidence type="ECO:0000313" key="11">
    <source>
        <dbReference type="Proteomes" id="UP000598217"/>
    </source>
</evidence>
<dbReference type="EC" id="3.6.4.13" evidence="1"/>
<dbReference type="SMART" id="SM00490">
    <property type="entry name" value="HELICc"/>
    <property type="match status" value="1"/>
</dbReference>
<name>A0ABR9HBV8_9ACTN</name>
<evidence type="ECO:0000256" key="7">
    <source>
        <dbReference type="SAM" id="MobiDB-lite"/>
    </source>
</evidence>
<dbReference type="Gene3D" id="3.40.50.300">
    <property type="entry name" value="P-loop containing nucleotide triphosphate hydrolases"/>
    <property type="match status" value="2"/>
</dbReference>
<dbReference type="CDD" id="cd00268">
    <property type="entry name" value="DEADc"/>
    <property type="match status" value="1"/>
</dbReference>
<dbReference type="InterPro" id="IPR001650">
    <property type="entry name" value="Helicase_C-like"/>
</dbReference>
<dbReference type="InterPro" id="IPR000629">
    <property type="entry name" value="RNA-helicase_DEAD-box_CS"/>
</dbReference>
<dbReference type="CDD" id="cd18787">
    <property type="entry name" value="SF2_C_DEAD"/>
    <property type="match status" value="1"/>
</dbReference>
<organism evidence="10 11">
    <name type="scientific">Nocardiopsis terrae</name>
    <dbReference type="NCBI Taxonomy" id="372655"/>
    <lineage>
        <taxon>Bacteria</taxon>
        <taxon>Bacillati</taxon>
        <taxon>Actinomycetota</taxon>
        <taxon>Actinomycetes</taxon>
        <taxon>Streptosporangiales</taxon>
        <taxon>Nocardiopsidaceae</taxon>
        <taxon>Nocardiopsis</taxon>
    </lineage>
</organism>
<dbReference type="InterPro" id="IPR014001">
    <property type="entry name" value="Helicase_ATP-bd"/>
</dbReference>
<dbReference type="PROSITE" id="PS51194">
    <property type="entry name" value="HELICASE_CTER"/>
    <property type="match status" value="1"/>
</dbReference>
<evidence type="ECO:0000259" key="8">
    <source>
        <dbReference type="PROSITE" id="PS51192"/>
    </source>
</evidence>
<keyword evidence="4 6" id="KW-0347">Helicase</keyword>
<keyword evidence="3 6" id="KW-0378">Hydrolase</keyword>
<proteinExistence type="inferred from homology"/>
<feature type="compositionally biased region" description="Basic residues" evidence="7">
    <location>
        <begin position="422"/>
        <end position="432"/>
    </location>
</feature>
<dbReference type="GO" id="GO:0004386">
    <property type="term" value="F:helicase activity"/>
    <property type="evidence" value="ECO:0007669"/>
    <property type="project" value="UniProtKB-KW"/>
</dbReference>
<evidence type="ECO:0000256" key="6">
    <source>
        <dbReference type="RuleBase" id="RU000492"/>
    </source>
</evidence>